<accession>A0A504XLZ6</accession>
<evidence type="ECO:0000256" key="2">
    <source>
        <dbReference type="SAM" id="MobiDB-lite"/>
    </source>
</evidence>
<evidence type="ECO:0000256" key="1">
    <source>
        <dbReference type="SAM" id="Coils"/>
    </source>
</evidence>
<feature type="compositionally biased region" description="Basic residues" evidence="2">
    <location>
        <begin position="800"/>
        <end position="814"/>
    </location>
</feature>
<dbReference type="EMBL" id="RHLD01000001">
    <property type="protein sequence ID" value="TPP49553.1"/>
    <property type="molecule type" value="Genomic_DNA"/>
</dbReference>
<proteinExistence type="predicted"/>
<evidence type="ECO:0008006" key="5">
    <source>
        <dbReference type="Google" id="ProtNLM"/>
    </source>
</evidence>
<comment type="caution">
    <text evidence="3">The sequence shown here is derived from an EMBL/GenBank/DDBJ whole genome shotgun (WGS) entry which is preliminary data.</text>
</comment>
<evidence type="ECO:0000313" key="3">
    <source>
        <dbReference type="EMBL" id="TPP49553.1"/>
    </source>
</evidence>
<dbReference type="VEuPathDB" id="TriTrypDB:LDHU3_36.8300"/>
<name>A0A504XLZ6_LEIDO</name>
<protein>
    <recommendedName>
        <fullName evidence="5">L6202.3-like protein</fullName>
    </recommendedName>
</protein>
<dbReference type="VEuPathDB" id="TriTrypDB:LdBPK_366260.1"/>
<sequence length="957" mass="104200">MPPAAPLVVQVSPSHRQSYSTSVTPRCPVAAATPAAHEAPASEGNPLAFLNEVEAPPSATADEGWHSKVTASGGPIASSLLPSSPAVPVFLQEDGDDAPAVDATISMAGALPSVDRTTATTVGVSASHRAEEERQQAAKMALSQQLSEIERQLSEASQSVVALQKGEHPLAVEVSEAERVVASLRTKEAAARQQKAEEDAHIRQVACANAVATVHARDVEEEMREYRGQCVQRLQQHVEDLMQTVQEQQMRTATLRAEWEAAVTREAQDGSEASMFEALLLRVQDGARHLKRRLSLQCSRAVAESSRVYLAAARQQRVEIFANDTATRARTLAEHRSRREEEAAAFHDMCRRTFQERADSAFGAAKVAFEAAHRYHDNERRQRVAAFQCQLASMTERSREMLEQQVRRLLEQECAITITQQDAAAKEWTARQKELTAQLHAFRSRAEVEVCLMREGGGVHRASVGSPSQTPAPPVPAQEALRSEVDRARARMGQLALSLRIKHEQQSCPSYARGATRAVDYQGSGGACRSGNSPATSSFSVAQISAEWQRSLVSLQHSRETLRSSISDVKVASRGYAAQLQQRRTQLIQQREDIKAVCAEWEQAVRGQLSRCLTAASSQVPAHVGLTTGALDNLSRRVGVILRAHQSLRTARTTFTANLGTWSKSLSDYRLDTERLLADVFQQLDLLRERSVQMEVDQSTLQCLQAQVNVLEQHVTEGARRLAIRKRCVDAFVKDLRAGLGQSHTLPSSVDPRLLPARHREQSTHVTQNFKDANSTSAICGVASPAAAAAVVSNADRREKRVKKMAPPHKRTMKKTPSLAHINAPPATSCSLVTRTNRVTSRRSRNHSQEDRRAATAGITRRTGLTTPDVDVLGSCSLYPILPTLEGNRPYAAAVKSASSFSSASAYGSSAVHDSSAAVDAEADEEEGRGESDFSTDLVPFGDVRGSLLDAPATCTR</sequence>
<gene>
    <name evidence="3" type="ORF">CGC20_19150</name>
</gene>
<organism evidence="3 4">
    <name type="scientific">Leishmania donovani</name>
    <dbReference type="NCBI Taxonomy" id="5661"/>
    <lineage>
        <taxon>Eukaryota</taxon>
        <taxon>Discoba</taxon>
        <taxon>Euglenozoa</taxon>
        <taxon>Kinetoplastea</taxon>
        <taxon>Metakinetoplastina</taxon>
        <taxon>Trypanosomatida</taxon>
        <taxon>Trypanosomatidae</taxon>
        <taxon>Leishmaniinae</taxon>
        <taxon>Leishmania</taxon>
    </lineage>
</organism>
<keyword evidence="1" id="KW-0175">Coiled coil</keyword>
<reference evidence="4" key="1">
    <citation type="submission" date="2019-02" db="EMBL/GenBank/DDBJ databases">
        <title>FDA dAtabase for Regulatory Grade micrObial Sequences (FDA-ARGOS): Supporting development and validation of Infectious Disease Dx tests.</title>
        <authorList>
            <person name="Duncan R."/>
            <person name="Fisher C."/>
            <person name="Tallon L."/>
            <person name="Sadzewicz L."/>
            <person name="Sengamalay N."/>
            <person name="Ott S."/>
            <person name="Godinez A."/>
            <person name="Nagaraj S."/>
            <person name="Vavikolanu K."/>
            <person name="Vyas G."/>
            <person name="Nadendla S."/>
            <person name="Aluvathingal J."/>
            <person name="Sichtig H."/>
        </authorList>
    </citation>
    <scope>NUCLEOTIDE SEQUENCE [LARGE SCALE GENOMIC DNA]</scope>
    <source>
        <strain evidence="4">FDAARGOS_360</strain>
    </source>
</reference>
<feature type="region of interest" description="Disordered" evidence="2">
    <location>
        <begin position="1"/>
        <end position="23"/>
    </location>
</feature>
<feature type="region of interest" description="Disordered" evidence="2">
    <location>
        <begin position="791"/>
        <end position="862"/>
    </location>
</feature>
<dbReference type="Proteomes" id="UP000318821">
    <property type="component" value="Unassembled WGS sequence"/>
</dbReference>
<dbReference type="AlphaFoldDB" id="A0A504XLZ6"/>
<feature type="compositionally biased region" description="Low complexity" evidence="2">
    <location>
        <begin position="909"/>
        <end position="920"/>
    </location>
</feature>
<evidence type="ECO:0000313" key="4">
    <source>
        <dbReference type="Proteomes" id="UP000318821"/>
    </source>
</evidence>
<feature type="coiled-coil region" evidence="1">
    <location>
        <begin position="231"/>
        <end position="258"/>
    </location>
</feature>
<feature type="compositionally biased region" description="Polar residues" evidence="2">
    <location>
        <begin position="11"/>
        <end position="23"/>
    </location>
</feature>
<feature type="region of interest" description="Disordered" evidence="2">
    <location>
        <begin position="909"/>
        <end position="957"/>
    </location>
</feature>
<feature type="coiled-coil region" evidence="1">
    <location>
        <begin position="132"/>
        <end position="194"/>
    </location>
</feature>
<dbReference type="VEuPathDB" id="TriTrypDB:LdCL_360070000"/>